<protein>
    <submittedName>
        <fullName evidence="2">Tripartite motif-containing protein 35</fullName>
    </submittedName>
</protein>
<dbReference type="Gene3D" id="2.60.120.920">
    <property type="match status" value="1"/>
</dbReference>
<dbReference type="InterPro" id="IPR043136">
    <property type="entry name" value="B30.2/SPRY_sf"/>
</dbReference>
<feature type="non-terminal residue" evidence="2">
    <location>
        <position position="336"/>
    </location>
</feature>
<dbReference type="InterPro" id="IPR050143">
    <property type="entry name" value="TRIM/RBCC"/>
</dbReference>
<dbReference type="PROSITE" id="PS50188">
    <property type="entry name" value="B302_SPRY"/>
    <property type="match status" value="1"/>
</dbReference>
<evidence type="ECO:0000313" key="3">
    <source>
        <dbReference type="Proteomes" id="UP000053745"/>
    </source>
</evidence>
<accession>A0A091L393</accession>
<feature type="non-terminal residue" evidence="2">
    <location>
        <position position="1"/>
    </location>
</feature>
<evidence type="ECO:0000313" key="2">
    <source>
        <dbReference type="EMBL" id="KFP49635.1"/>
    </source>
</evidence>
<name>A0A091L393_CATAU</name>
<dbReference type="Pfam" id="PF00622">
    <property type="entry name" value="SPRY"/>
    <property type="match status" value="1"/>
</dbReference>
<keyword evidence="3" id="KW-1185">Reference proteome</keyword>
<feature type="domain" description="B30.2/SPRY" evidence="1">
    <location>
        <begin position="115"/>
        <end position="326"/>
    </location>
</feature>
<reference evidence="2 3" key="1">
    <citation type="submission" date="2014-04" db="EMBL/GenBank/DDBJ databases">
        <title>Genome evolution of avian class.</title>
        <authorList>
            <person name="Zhang G."/>
            <person name="Li C."/>
        </authorList>
    </citation>
    <scope>NUCLEOTIDE SEQUENCE [LARGE SCALE GENOMIC DNA]</scope>
    <source>
        <strain evidence="2">BGI_N323</strain>
    </source>
</reference>
<dbReference type="SUPFAM" id="SSF49899">
    <property type="entry name" value="Concanavalin A-like lectins/glucanases"/>
    <property type="match status" value="1"/>
</dbReference>
<organism evidence="2 3">
    <name type="scientific">Cathartes aura</name>
    <name type="common">Turkey vulture</name>
    <name type="synonym">Vultur aura</name>
    <dbReference type="NCBI Taxonomy" id="43455"/>
    <lineage>
        <taxon>Eukaryota</taxon>
        <taxon>Metazoa</taxon>
        <taxon>Chordata</taxon>
        <taxon>Craniata</taxon>
        <taxon>Vertebrata</taxon>
        <taxon>Euteleostomi</taxon>
        <taxon>Archelosauria</taxon>
        <taxon>Archosauria</taxon>
        <taxon>Dinosauria</taxon>
        <taxon>Saurischia</taxon>
        <taxon>Theropoda</taxon>
        <taxon>Coelurosauria</taxon>
        <taxon>Aves</taxon>
        <taxon>Neognathae</taxon>
        <taxon>Neoaves</taxon>
        <taxon>Telluraves</taxon>
        <taxon>Accipitrimorphae</taxon>
        <taxon>Accipitriformes</taxon>
        <taxon>Cathartidae</taxon>
        <taxon>Cathartes</taxon>
    </lineage>
</organism>
<evidence type="ECO:0000259" key="1">
    <source>
        <dbReference type="PROSITE" id="PS50188"/>
    </source>
</evidence>
<dbReference type="InterPro" id="IPR013320">
    <property type="entry name" value="ConA-like_dom_sf"/>
</dbReference>
<dbReference type="SMART" id="SM00449">
    <property type="entry name" value="SPRY"/>
    <property type="match status" value="1"/>
</dbReference>
<dbReference type="EMBL" id="KL291419">
    <property type="protein sequence ID" value="KFP49635.1"/>
    <property type="molecule type" value="Genomic_DNA"/>
</dbReference>
<dbReference type="PANTHER" id="PTHR24103">
    <property type="entry name" value="E3 UBIQUITIN-PROTEIN LIGASE TRIM"/>
    <property type="match status" value="1"/>
</dbReference>
<dbReference type="AlphaFoldDB" id="A0A091L393"/>
<dbReference type="OrthoDB" id="6105938at2759"/>
<dbReference type="InterPro" id="IPR003877">
    <property type="entry name" value="SPRY_dom"/>
</dbReference>
<dbReference type="InterPro" id="IPR001870">
    <property type="entry name" value="B30.2/SPRY"/>
</dbReference>
<dbReference type="Proteomes" id="UP000053745">
    <property type="component" value="Unassembled WGS sequence"/>
</dbReference>
<proteinExistence type="predicted"/>
<gene>
    <name evidence="2" type="ORF">N323_06330</name>
</gene>
<sequence>QAKLKNMETSLRDKAKDFGAVHRSYESISKHNQVEAVRLEEQIRREFEKLHEFLRGEEKALLAQLQEETRRKHGLIEGKMKQLTEESRALLNEARQLQADLKEDDYTFLMTHKNRKRRIACTAEEPEAVPSGMLLDVAKYLGSLQYNVWKKMLEIITVGEVLGPPQRVVIPGLKQPLSGAAPGVGGAGEKRSVEQPCLRLMGLGKGVDLGGSTNWRVGVARPRSGTHWTFHHDARSGFWYIYRLPGKDGETCRASNTARSEAALGDLRRIRVELDCDEGELSFYDADRKTHIYTFHEKFGGTVFPYFYVGGTPVGALPEALRICPLRVRVHEDVPV</sequence>